<dbReference type="Proteomes" id="UP000325787">
    <property type="component" value="Chromosome"/>
</dbReference>
<name>A0A5Q0GUS2_SACSY</name>
<dbReference type="AlphaFoldDB" id="A0A5Q0GUS2"/>
<dbReference type="Gene3D" id="3.40.50.720">
    <property type="entry name" value="NAD(P)-binding Rossmann-like Domain"/>
    <property type="match status" value="1"/>
</dbReference>
<dbReference type="OrthoDB" id="9801785at2"/>
<dbReference type="InterPro" id="IPR001509">
    <property type="entry name" value="Epimerase_deHydtase"/>
</dbReference>
<evidence type="ECO:0000259" key="2">
    <source>
        <dbReference type="Pfam" id="PF01370"/>
    </source>
</evidence>
<keyword evidence="4" id="KW-1185">Reference proteome</keyword>
<protein>
    <submittedName>
        <fullName evidence="3">NAD-dependent epimerase/dehydratase family protein</fullName>
    </submittedName>
</protein>
<organism evidence="3 4">
    <name type="scientific">Saccharothrix syringae</name>
    <name type="common">Nocardiopsis syringae</name>
    <dbReference type="NCBI Taxonomy" id="103733"/>
    <lineage>
        <taxon>Bacteria</taxon>
        <taxon>Bacillati</taxon>
        <taxon>Actinomycetota</taxon>
        <taxon>Actinomycetes</taxon>
        <taxon>Pseudonocardiales</taxon>
        <taxon>Pseudonocardiaceae</taxon>
        <taxon>Saccharothrix</taxon>
    </lineage>
</organism>
<accession>A0A5Q0GUS2</accession>
<reference evidence="4" key="1">
    <citation type="journal article" date="2021" name="Curr. Microbiol.">
        <title>Complete genome of nocamycin-producing strain Saccharothrix syringae NRRL B-16468 reveals the biosynthetic potential for secondary metabolites.</title>
        <authorList>
            <person name="Mo X."/>
            <person name="Yang S."/>
        </authorList>
    </citation>
    <scope>NUCLEOTIDE SEQUENCE [LARGE SCALE GENOMIC DNA]</scope>
    <source>
        <strain evidence="4">ATCC 51364 / DSM 43886 / JCM 6844 / KCTC 9398 / NBRC 14523 / NRRL B-16468 / INA 2240</strain>
    </source>
</reference>
<comment type="similarity">
    <text evidence="1">Belongs to the NAD(P)-dependent epimerase/dehydratase family.</text>
</comment>
<dbReference type="KEGG" id="ssyi:EKG83_10515"/>
<proteinExistence type="inferred from homology"/>
<dbReference type="InterPro" id="IPR036291">
    <property type="entry name" value="NAD(P)-bd_dom_sf"/>
</dbReference>
<evidence type="ECO:0000313" key="4">
    <source>
        <dbReference type="Proteomes" id="UP000325787"/>
    </source>
</evidence>
<dbReference type="Gene3D" id="3.90.25.10">
    <property type="entry name" value="UDP-galactose 4-epimerase, domain 1"/>
    <property type="match status" value="1"/>
</dbReference>
<sequence length="302" mass="32354">MGSPAERGRVLVTGVSGFTGRHVAAELVGAGYEVVGLARRGAGEVPGVVTHRADLLDRAALRAAVAEVRPDAVVHLAAVSFVAHGDADELYRTNVVGTRNLLDALCGTGARPRIVVLAGSANVYGNTTVEPVHEDVPPAPANDYAISKVAVEHLAGLWADRLPIAITRPFNYTGVGQHAKFLIPKVVDHFRRGARRIELGNTGVWRDFGDVRTVARYYRRLVEVAPAGATLNLCSGVAHSLAEVLKMMAAIAGYEIEVEVNPAFVRANEVVRLVGSRERLVATLGEEPVIPFEKTLEWMYSA</sequence>
<evidence type="ECO:0000313" key="3">
    <source>
        <dbReference type="EMBL" id="QFZ17856.1"/>
    </source>
</evidence>
<dbReference type="PANTHER" id="PTHR43000">
    <property type="entry name" value="DTDP-D-GLUCOSE 4,6-DEHYDRATASE-RELATED"/>
    <property type="match status" value="1"/>
</dbReference>
<dbReference type="SUPFAM" id="SSF51735">
    <property type="entry name" value="NAD(P)-binding Rossmann-fold domains"/>
    <property type="match status" value="1"/>
</dbReference>
<dbReference type="Pfam" id="PF01370">
    <property type="entry name" value="Epimerase"/>
    <property type="match status" value="1"/>
</dbReference>
<gene>
    <name evidence="3" type="ORF">EKG83_10515</name>
</gene>
<feature type="domain" description="NAD-dependent epimerase/dehydratase" evidence="2">
    <location>
        <begin position="10"/>
        <end position="233"/>
    </location>
</feature>
<dbReference type="EMBL" id="CP034550">
    <property type="protein sequence ID" value="QFZ17856.1"/>
    <property type="molecule type" value="Genomic_DNA"/>
</dbReference>
<evidence type="ECO:0000256" key="1">
    <source>
        <dbReference type="ARBA" id="ARBA00007637"/>
    </source>
</evidence>
<dbReference type="RefSeq" id="WP_033434814.1">
    <property type="nucleotide sequence ID" value="NZ_CP034550.1"/>
</dbReference>